<protein>
    <submittedName>
        <fullName evidence="1">Uncharacterized protein</fullName>
    </submittedName>
</protein>
<keyword evidence="2" id="KW-1185">Reference proteome</keyword>
<dbReference type="Proteomes" id="UP001144352">
    <property type="component" value="Unassembled WGS sequence"/>
</dbReference>
<dbReference type="RefSeq" id="WP_214187527.1">
    <property type="nucleotide sequence ID" value="NZ_BSDS01000001.1"/>
</dbReference>
<reference evidence="1" key="1">
    <citation type="submission" date="2022-12" db="EMBL/GenBank/DDBJ databases">
        <title>Reference genome sequencing for broad-spectrum identification of bacterial and archaeal isolates by mass spectrometry.</title>
        <authorList>
            <person name="Sekiguchi Y."/>
            <person name="Tourlousse D.M."/>
        </authorList>
    </citation>
    <scope>NUCLEOTIDE SEQUENCE</scope>
    <source>
        <strain evidence="1">H2</strain>
    </source>
</reference>
<organism evidence="1 2">
    <name type="scientific">Geobacter hydrogenophilus</name>
    <dbReference type="NCBI Taxonomy" id="40983"/>
    <lineage>
        <taxon>Bacteria</taxon>
        <taxon>Pseudomonadati</taxon>
        <taxon>Thermodesulfobacteriota</taxon>
        <taxon>Desulfuromonadia</taxon>
        <taxon>Geobacterales</taxon>
        <taxon>Geobacteraceae</taxon>
        <taxon>Geobacter</taxon>
    </lineage>
</organism>
<name>A0A9W6L9K4_9BACT</name>
<proteinExistence type="predicted"/>
<dbReference type="InterPro" id="IPR054686">
    <property type="entry name" value="GSU3473-like"/>
</dbReference>
<gene>
    <name evidence="1" type="ORF">GHYDROH2_00530</name>
</gene>
<dbReference type="EMBL" id="BSDS01000001">
    <property type="protein sequence ID" value="GLI36552.1"/>
    <property type="molecule type" value="Genomic_DNA"/>
</dbReference>
<comment type="caution">
    <text evidence="1">The sequence shown here is derived from an EMBL/GenBank/DDBJ whole genome shotgun (WGS) entry which is preliminary data.</text>
</comment>
<dbReference type="AlphaFoldDB" id="A0A9W6L9K4"/>
<accession>A0A9W6L9K4</accession>
<sequence length="67" mass="7310">MVVLVRCTDDTVTVAQGSKLSKLIKDGLIKSFLRSGVWVEAVNYRQGTARRPAAVSDSRCTAFVSCF</sequence>
<dbReference type="NCBIfam" id="NF045719">
    <property type="entry name" value="GSU3473_fam"/>
    <property type="match status" value="1"/>
</dbReference>
<evidence type="ECO:0000313" key="2">
    <source>
        <dbReference type="Proteomes" id="UP001144352"/>
    </source>
</evidence>
<evidence type="ECO:0000313" key="1">
    <source>
        <dbReference type="EMBL" id="GLI36552.1"/>
    </source>
</evidence>